<dbReference type="SUPFAM" id="SSF53474">
    <property type="entry name" value="alpha/beta-Hydrolases"/>
    <property type="match status" value="1"/>
</dbReference>
<feature type="compositionally biased region" description="Basic and acidic residues" evidence="3">
    <location>
        <begin position="453"/>
        <end position="463"/>
    </location>
</feature>
<dbReference type="STRING" id="101091.A0A1C7N6D9"/>
<dbReference type="OrthoDB" id="9974421at2759"/>
<dbReference type="GO" id="GO:0004771">
    <property type="term" value="F:sterol ester esterase activity"/>
    <property type="evidence" value="ECO:0007669"/>
    <property type="project" value="EnsemblFungi"/>
</dbReference>
<dbReference type="Proteomes" id="UP000093000">
    <property type="component" value="Unassembled WGS sequence"/>
</dbReference>
<dbReference type="InterPro" id="IPR000073">
    <property type="entry name" value="AB_hydrolase_1"/>
</dbReference>
<keyword evidence="2" id="KW-0443">Lipid metabolism</keyword>
<keyword evidence="1" id="KW-0442">Lipid degradation</keyword>
<accession>A0A1C7N6D9</accession>
<feature type="domain" description="AB hydrolase-1" evidence="4">
    <location>
        <begin position="123"/>
        <end position="422"/>
    </location>
</feature>
<evidence type="ECO:0000259" key="4">
    <source>
        <dbReference type="Pfam" id="PF00561"/>
    </source>
</evidence>
<sequence>MPRFIIHGIDSTIKTIFPWTKHTEQKAHVSPLEKAQSFEKMVKYWRNYNCEQHIVRTFDDYLLCVHRIPSVKPTASDYDTFIPNEAIYINTDKGNKIEVADNIGQFMKDKLPRDSSSGYRGKPVVLLHHGFLMSSEVWVSNTEEYSNLPFILARQGYDVWLGNSRGNKYSQYHVHLNPNHQPFWNFSINEFAMRDLPDTVDYILKETGAPSLTYIGFSQGTAQAFAGLSINSDLNKKVNLFIALAPATTPKGLKHPLIDAFVKATPTVIYLMFGRKTPLKVTLFWQRIISPPLFVKVIDACVLFLFDWKGKNISTSQKTVSYQHLYSLTSVKSLVHWFQIIRTGQFQMYDEMPSRLPYHTVNTVADHVPPRFPTHQIKTPIAIFYGGSDSLVDFNVLSADLPSPLAYVKSVEKWEHLDFLWAEGVEKIVYPDILKLLSHFNSHQSNLSPIENGFKKEGLKHNDMEEDSSSTTEN</sequence>
<gene>
    <name evidence="5" type="ORF">A0J61_07340</name>
</gene>
<dbReference type="GO" id="GO:0016020">
    <property type="term" value="C:membrane"/>
    <property type="evidence" value="ECO:0007669"/>
    <property type="project" value="EnsemblFungi"/>
</dbReference>
<reference evidence="5 6" key="1">
    <citation type="submission" date="2016-03" db="EMBL/GenBank/DDBJ databases">
        <title>Choanephora cucurbitarum.</title>
        <authorList>
            <person name="Min B."/>
            <person name="Park H."/>
            <person name="Park J.-H."/>
            <person name="Shin H.-D."/>
            <person name="Choi I.-G."/>
        </authorList>
    </citation>
    <scope>NUCLEOTIDE SEQUENCE [LARGE SCALE GENOMIC DNA]</scope>
    <source>
        <strain evidence="5 6">KUS-F28377</strain>
    </source>
</reference>
<evidence type="ECO:0000256" key="2">
    <source>
        <dbReference type="ARBA" id="ARBA00023098"/>
    </source>
</evidence>
<dbReference type="Gene3D" id="3.40.50.1820">
    <property type="entry name" value="alpha/beta hydrolase"/>
    <property type="match status" value="1"/>
</dbReference>
<protein>
    <recommendedName>
        <fullName evidence="4">AB hydrolase-1 domain-containing protein</fullName>
    </recommendedName>
</protein>
<evidence type="ECO:0000256" key="1">
    <source>
        <dbReference type="ARBA" id="ARBA00022963"/>
    </source>
</evidence>
<proteinExistence type="predicted"/>
<organism evidence="5 6">
    <name type="scientific">Choanephora cucurbitarum</name>
    <dbReference type="NCBI Taxonomy" id="101091"/>
    <lineage>
        <taxon>Eukaryota</taxon>
        <taxon>Fungi</taxon>
        <taxon>Fungi incertae sedis</taxon>
        <taxon>Mucoromycota</taxon>
        <taxon>Mucoromycotina</taxon>
        <taxon>Mucoromycetes</taxon>
        <taxon>Mucorales</taxon>
        <taxon>Mucorineae</taxon>
        <taxon>Choanephoraceae</taxon>
        <taxon>Choanephoroideae</taxon>
        <taxon>Choanephora</taxon>
    </lineage>
</organism>
<dbReference type="GO" id="GO:0005811">
    <property type="term" value="C:lipid droplet"/>
    <property type="evidence" value="ECO:0007669"/>
    <property type="project" value="EnsemblFungi"/>
</dbReference>
<name>A0A1C7N6D9_9FUNG</name>
<dbReference type="Pfam" id="PF00561">
    <property type="entry name" value="Abhydrolase_1"/>
    <property type="match status" value="1"/>
</dbReference>
<dbReference type="GO" id="GO:0016125">
    <property type="term" value="P:sterol metabolic process"/>
    <property type="evidence" value="ECO:0007669"/>
    <property type="project" value="EnsemblFungi"/>
</dbReference>
<dbReference type="InterPro" id="IPR029058">
    <property type="entry name" value="AB_hydrolase_fold"/>
</dbReference>
<dbReference type="GO" id="GO:0016042">
    <property type="term" value="P:lipid catabolic process"/>
    <property type="evidence" value="ECO:0007669"/>
    <property type="project" value="UniProtKB-KW"/>
</dbReference>
<keyword evidence="6" id="KW-1185">Reference proteome</keyword>
<comment type="caution">
    <text evidence="5">The sequence shown here is derived from an EMBL/GenBank/DDBJ whole genome shotgun (WGS) entry which is preliminary data.</text>
</comment>
<dbReference type="FunCoup" id="A0A1C7N6D9">
    <property type="interactions" value="52"/>
</dbReference>
<dbReference type="AlphaFoldDB" id="A0A1C7N6D9"/>
<evidence type="ECO:0000313" key="6">
    <source>
        <dbReference type="Proteomes" id="UP000093000"/>
    </source>
</evidence>
<feature type="region of interest" description="Disordered" evidence="3">
    <location>
        <begin position="451"/>
        <end position="474"/>
    </location>
</feature>
<dbReference type="InParanoid" id="A0A1C7N6D9"/>
<dbReference type="PANTHER" id="PTHR11005">
    <property type="entry name" value="LYSOSOMAL ACID LIPASE-RELATED"/>
    <property type="match status" value="1"/>
</dbReference>
<evidence type="ECO:0000256" key="3">
    <source>
        <dbReference type="SAM" id="MobiDB-lite"/>
    </source>
</evidence>
<evidence type="ECO:0000313" key="5">
    <source>
        <dbReference type="EMBL" id="OBZ84607.1"/>
    </source>
</evidence>
<dbReference type="EMBL" id="LUGH01000489">
    <property type="protein sequence ID" value="OBZ84607.1"/>
    <property type="molecule type" value="Genomic_DNA"/>
</dbReference>